<proteinExistence type="predicted"/>
<sequence>MQELYIPSNHMPGRWCSSHGFSVSWVSMYQPIPVMSQRPTCRMYSDVTAGQSHYKPEKNQRAPRGNPGQVKCIWGSEAIRTTALCQLGNVGRGVGPSGETTSSLSHIWSPHSAHHPLVSTGKPPRRTCGRRSEGRPTRDSFSNVSFI</sequence>
<dbReference type="Proteomes" id="UP001557470">
    <property type="component" value="Unassembled WGS sequence"/>
</dbReference>
<evidence type="ECO:0000313" key="3">
    <source>
        <dbReference type="Proteomes" id="UP001557470"/>
    </source>
</evidence>
<evidence type="ECO:0000313" key="2">
    <source>
        <dbReference type="EMBL" id="KAL0967368.1"/>
    </source>
</evidence>
<comment type="caution">
    <text evidence="2">The sequence shown here is derived from an EMBL/GenBank/DDBJ whole genome shotgun (WGS) entry which is preliminary data.</text>
</comment>
<protein>
    <submittedName>
        <fullName evidence="2">Uncharacterized protein</fullName>
    </submittedName>
</protein>
<keyword evidence="3" id="KW-1185">Reference proteome</keyword>
<dbReference type="AlphaFoldDB" id="A0ABD0WC12"/>
<gene>
    <name evidence="2" type="ORF">UPYG_G00251360</name>
</gene>
<organism evidence="2 3">
    <name type="scientific">Umbra pygmaea</name>
    <name type="common">Eastern mudminnow</name>
    <dbReference type="NCBI Taxonomy" id="75934"/>
    <lineage>
        <taxon>Eukaryota</taxon>
        <taxon>Metazoa</taxon>
        <taxon>Chordata</taxon>
        <taxon>Craniata</taxon>
        <taxon>Vertebrata</taxon>
        <taxon>Euteleostomi</taxon>
        <taxon>Actinopterygii</taxon>
        <taxon>Neopterygii</taxon>
        <taxon>Teleostei</taxon>
        <taxon>Protacanthopterygii</taxon>
        <taxon>Esociformes</taxon>
        <taxon>Umbridae</taxon>
        <taxon>Umbra</taxon>
    </lineage>
</organism>
<reference evidence="2 3" key="1">
    <citation type="submission" date="2024-06" db="EMBL/GenBank/DDBJ databases">
        <authorList>
            <person name="Pan Q."/>
            <person name="Wen M."/>
            <person name="Jouanno E."/>
            <person name="Zahm M."/>
            <person name="Klopp C."/>
            <person name="Cabau C."/>
            <person name="Louis A."/>
            <person name="Berthelot C."/>
            <person name="Parey E."/>
            <person name="Roest Crollius H."/>
            <person name="Montfort J."/>
            <person name="Robinson-Rechavi M."/>
            <person name="Bouchez O."/>
            <person name="Lampietro C."/>
            <person name="Lopez Roques C."/>
            <person name="Donnadieu C."/>
            <person name="Postlethwait J."/>
            <person name="Bobe J."/>
            <person name="Verreycken H."/>
            <person name="Guiguen Y."/>
        </authorList>
    </citation>
    <scope>NUCLEOTIDE SEQUENCE [LARGE SCALE GENOMIC DNA]</scope>
    <source>
        <strain evidence="2">Up_M1</strain>
        <tissue evidence="2">Testis</tissue>
    </source>
</reference>
<name>A0ABD0WC12_UMBPY</name>
<accession>A0ABD0WC12</accession>
<dbReference type="EMBL" id="JAGEUA010000008">
    <property type="protein sequence ID" value="KAL0967368.1"/>
    <property type="molecule type" value="Genomic_DNA"/>
</dbReference>
<evidence type="ECO:0000256" key="1">
    <source>
        <dbReference type="SAM" id="MobiDB-lite"/>
    </source>
</evidence>
<feature type="region of interest" description="Disordered" evidence="1">
    <location>
        <begin position="95"/>
        <end position="147"/>
    </location>
</feature>